<dbReference type="Proteomes" id="UP000007013">
    <property type="component" value="Chromosome"/>
</dbReference>
<name>B1ZNJ1_OPITP</name>
<proteinExistence type="predicted"/>
<reference evidence="1 2" key="1">
    <citation type="journal article" date="2011" name="J. Bacteriol.">
        <title>Genome sequence of the verrucomicrobium Opitutus terrae PB90-1, an abundant inhabitant of rice paddy soil ecosystems.</title>
        <authorList>
            <person name="van Passel M.W."/>
            <person name="Kant R."/>
            <person name="Palva A."/>
            <person name="Copeland A."/>
            <person name="Lucas S."/>
            <person name="Lapidus A."/>
            <person name="Glavina del Rio T."/>
            <person name="Pitluck S."/>
            <person name="Goltsman E."/>
            <person name="Clum A."/>
            <person name="Sun H."/>
            <person name="Schmutz J."/>
            <person name="Larimer F.W."/>
            <person name="Land M.L."/>
            <person name="Hauser L."/>
            <person name="Kyrpides N."/>
            <person name="Mikhailova N."/>
            <person name="Richardson P.P."/>
            <person name="Janssen P.H."/>
            <person name="de Vos W.M."/>
            <person name="Smidt H."/>
        </authorList>
    </citation>
    <scope>NUCLEOTIDE SEQUENCE [LARGE SCALE GENOMIC DNA]</scope>
    <source>
        <strain evidence="2">DSM 11246 / JCM 15787 / PB90-1</strain>
    </source>
</reference>
<organism evidence="1 2">
    <name type="scientific">Opitutus terrae (strain DSM 11246 / JCM 15787 / PB90-1)</name>
    <dbReference type="NCBI Taxonomy" id="452637"/>
    <lineage>
        <taxon>Bacteria</taxon>
        <taxon>Pseudomonadati</taxon>
        <taxon>Verrucomicrobiota</taxon>
        <taxon>Opitutia</taxon>
        <taxon>Opitutales</taxon>
        <taxon>Opitutaceae</taxon>
        <taxon>Opitutus</taxon>
    </lineage>
</organism>
<accession>B1ZNJ1</accession>
<dbReference type="AlphaFoldDB" id="B1ZNJ1"/>
<sequence>MKLDGVYSAGLVHRPTQGLLQHEGEPLLRGCLEGSALKQPACNSPADVVVRGVFSVQTGNQP</sequence>
<dbReference type="HOGENOM" id="CLU_2899757_0_0_0"/>
<dbReference type="EMBL" id="CP001032">
    <property type="protein sequence ID" value="ACB74425.1"/>
    <property type="molecule type" value="Genomic_DNA"/>
</dbReference>
<evidence type="ECO:0000313" key="2">
    <source>
        <dbReference type="Proteomes" id="UP000007013"/>
    </source>
</evidence>
<evidence type="ECO:0000313" key="1">
    <source>
        <dbReference type="EMBL" id="ACB74425.1"/>
    </source>
</evidence>
<gene>
    <name evidence="1" type="ordered locus">Oter_1137</name>
</gene>
<keyword evidence="2" id="KW-1185">Reference proteome</keyword>
<dbReference type="STRING" id="452637.Oter_1137"/>
<protein>
    <submittedName>
        <fullName evidence="1">Uncharacterized protein</fullName>
    </submittedName>
</protein>
<dbReference type="KEGG" id="ote:Oter_1137"/>